<feature type="transmembrane region" description="Helical" evidence="12">
    <location>
        <begin position="401"/>
        <end position="421"/>
    </location>
</feature>
<keyword evidence="4" id="KW-1003">Cell membrane</keyword>
<evidence type="ECO:0000313" key="14">
    <source>
        <dbReference type="Proteomes" id="UP000827092"/>
    </source>
</evidence>
<dbReference type="NCBIfam" id="TIGR00813">
    <property type="entry name" value="sss"/>
    <property type="match status" value="1"/>
</dbReference>
<evidence type="ECO:0000256" key="4">
    <source>
        <dbReference type="ARBA" id="ARBA00022475"/>
    </source>
</evidence>
<dbReference type="InterPro" id="IPR038377">
    <property type="entry name" value="Na/Glc_symporter_sf"/>
</dbReference>
<feature type="transmembrane region" description="Helical" evidence="12">
    <location>
        <begin position="203"/>
        <end position="222"/>
    </location>
</feature>
<evidence type="ECO:0000256" key="3">
    <source>
        <dbReference type="ARBA" id="ARBA00022448"/>
    </source>
</evidence>
<evidence type="ECO:0000256" key="6">
    <source>
        <dbReference type="ARBA" id="ARBA00022989"/>
    </source>
</evidence>
<dbReference type="PANTHER" id="PTHR42985:SF40">
    <property type="entry name" value="LD47995P-RELATED"/>
    <property type="match status" value="1"/>
</dbReference>
<evidence type="ECO:0000256" key="7">
    <source>
        <dbReference type="ARBA" id="ARBA00023053"/>
    </source>
</evidence>
<accession>A0AAV6UFH1</accession>
<name>A0AAV6UFH1_9ARAC</name>
<proteinExistence type="inferred from homology"/>
<dbReference type="CDD" id="cd11492">
    <property type="entry name" value="SLC5sbd_NIS-SMVT"/>
    <property type="match status" value="1"/>
</dbReference>
<dbReference type="GO" id="GO:0015293">
    <property type="term" value="F:symporter activity"/>
    <property type="evidence" value="ECO:0007669"/>
    <property type="project" value="TreeGrafter"/>
</dbReference>
<feature type="transmembrane region" description="Helical" evidence="12">
    <location>
        <begin position="356"/>
        <end position="380"/>
    </location>
</feature>
<evidence type="ECO:0000256" key="9">
    <source>
        <dbReference type="ARBA" id="ARBA00023136"/>
    </source>
</evidence>
<comment type="similarity">
    <text evidence="2 11">Belongs to the sodium:solute symporter (SSF) (TC 2.A.21) family.</text>
</comment>
<evidence type="ECO:0000256" key="10">
    <source>
        <dbReference type="ARBA" id="ARBA00023201"/>
    </source>
</evidence>
<feature type="transmembrane region" description="Helical" evidence="12">
    <location>
        <begin position="24"/>
        <end position="49"/>
    </location>
</feature>
<keyword evidence="3" id="KW-0813">Transport</keyword>
<feature type="transmembrane region" description="Helical" evidence="12">
    <location>
        <begin position="61"/>
        <end position="81"/>
    </location>
</feature>
<dbReference type="Gene3D" id="1.20.1730.10">
    <property type="entry name" value="Sodium/glucose cotransporter"/>
    <property type="match status" value="1"/>
</dbReference>
<feature type="transmembrane region" description="Helical" evidence="12">
    <location>
        <begin position="297"/>
        <end position="320"/>
    </location>
</feature>
<evidence type="ECO:0000256" key="5">
    <source>
        <dbReference type="ARBA" id="ARBA00022692"/>
    </source>
</evidence>
<keyword evidence="5 12" id="KW-0812">Transmembrane</keyword>
<keyword evidence="9 12" id="KW-0472">Membrane</keyword>
<dbReference type="GO" id="GO:0006814">
    <property type="term" value="P:sodium ion transport"/>
    <property type="evidence" value="ECO:0007669"/>
    <property type="project" value="UniProtKB-KW"/>
</dbReference>
<dbReference type="PANTHER" id="PTHR42985">
    <property type="entry name" value="SODIUM-COUPLED MONOCARBOXYLATE TRANSPORTER"/>
    <property type="match status" value="1"/>
</dbReference>
<sequence length="600" mass="65047">MNYTLGMSSTMNHTLDYVSEHSRVLALGLADYAVIISMLLVSAGIGIYFRFSGGRQRTANEFLLAGGNMPILPVAFSVMASGKSAITYLGVPADMYTFGTYFAFVNLGNTAGALVAGYLFLPVYFSTKSSSIYEYLEKRFGRTLRRICSLCFSIQVMLYIAVCLYAPALALSAVTSLSIWTSVISVGVVCTFYCTLGGMKAVLWTDVFQASLMYIGLVTLVAKGSSDVGGMEEVVRRAQEGGRLIVPGFEMDFTTRYTFPNVFLYGFCTSLSAYGASQMQVQRMLTVNSVRKARTALFSSLPIIFFFHVVNCFAGLVLYANYRDCDPLTSGEGLISKPDQLLPYFSLTSLGSYPGMPGLCVCGMLSAALSTMSSMVNSLSTVTVEDFLRPVCGMSEKSTALAAKLTTMAYGVIGLLLVYIVANFGNVLQASTIVYGLVAGPTLGIFLLGILTARTNEKGAIFGLVVSLVFTAWMSFGGAAANTAHPYLPLSTEGCAHNFTTPTIPPTIATPTPEYIFPLFRISYMWFTPIAVFITIVFGYLSSYFFSKPESIEDRLLNPIVRKMLGRKKPEKQSVQLTSLGYLQNGDVSAKDSSEMPLKP</sequence>
<keyword evidence="8" id="KW-0406">Ion transport</keyword>
<evidence type="ECO:0008006" key="15">
    <source>
        <dbReference type="Google" id="ProtNLM"/>
    </source>
</evidence>
<dbReference type="Proteomes" id="UP000827092">
    <property type="component" value="Unassembled WGS sequence"/>
</dbReference>
<protein>
    <recommendedName>
        <fullName evidence="15">Sodium-dependent multivitamin transporter</fullName>
    </recommendedName>
</protein>
<dbReference type="InterPro" id="IPR001734">
    <property type="entry name" value="Na/solute_symporter"/>
</dbReference>
<dbReference type="PROSITE" id="PS50283">
    <property type="entry name" value="NA_SOLUT_SYMP_3"/>
    <property type="match status" value="1"/>
</dbReference>
<feature type="transmembrane region" description="Helical" evidence="12">
    <location>
        <begin position="147"/>
        <end position="171"/>
    </location>
</feature>
<reference evidence="13 14" key="1">
    <citation type="journal article" date="2022" name="Nat. Ecol. Evol.">
        <title>A masculinizing supergene underlies an exaggerated male reproductive morph in a spider.</title>
        <authorList>
            <person name="Hendrickx F."/>
            <person name="De Corte Z."/>
            <person name="Sonet G."/>
            <person name="Van Belleghem S.M."/>
            <person name="Kostlbacher S."/>
            <person name="Vangestel C."/>
        </authorList>
    </citation>
    <scope>NUCLEOTIDE SEQUENCE [LARGE SCALE GENOMIC DNA]</scope>
    <source>
        <strain evidence="13">W744_W776</strain>
    </source>
</reference>
<gene>
    <name evidence="13" type="ORF">JTE90_020414</name>
</gene>
<keyword evidence="14" id="KW-1185">Reference proteome</keyword>
<comment type="subcellular location">
    <subcellularLocation>
        <location evidence="1">Cell membrane</location>
        <topology evidence="1">Multi-pass membrane protein</topology>
    </subcellularLocation>
</comment>
<dbReference type="Pfam" id="PF00474">
    <property type="entry name" value="SSF"/>
    <property type="match status" value="1"/>
</dbReference>
<feature type="transmembrane region" description="Helical" evidence="12">
    <location>
        <begin position="433"/>
        <end position="453"/>
    </location>
</feature>
<organism evidence="13 14">
    <name type="scientific">Oedothorax gibbosus</name>
    <dbReference type="NCBI Taxonomy" id="931172"/>
    <lineage>
        <taxon>Eukaryota</taxon>
        <taxon>Metazoa</taxon>
        <taxon>Ecdysozoa</taxon>
        <taxon>Arthropoda</taxon>
        <taxon>Chelicerata</taxon>
        <taxon>Arachnida</taxon>
        <taxon>Araneae</taxon>
        <taxon>Araneomorphae</taxon>
        <taxon>Entelegynae</taxon>
        <taxon>Araneoidea</taxon>
        <taxon>Linyphiidae</taxon>
        <taxon>Erigoninae</taxon>
        <taxon>Oedothorax</taxon>
    </lineage>
</organism>
<evidence type="ECO:0000256" key="8">
    <source>
        <dbReference type="ARBA" id="ARBA00023065"/>
    </source>
</evidence>
<evidence type="ECO:0000313" key="13">
    <source>
        <dbReference type="EMBL" id="KAG8182499.1"/>
    </source>
</evidence>
<feature type="transmembrane region" description="Helical" evidence="12">
    <location>
        <begin position="460"/>
        <end position="481"/>
    </location>
</feature>
<feature type="transmembrane region" description="Helical" evidence="12">
    <location>
        <begin position="257"/>
        <end position="276"/>
    </location>
</feature>
<evidence type="ECO:0000256" key="1">
    <source>
        <dbReference type="ARBA" id="ARBA00004651"/>
    </source>
</evidence>
<evidence type="ECO:0000256" key="11">
    <source>
        <dbReference type="RuleBase" id="RU362091"/>
    </source>
</evidence>
<feature type="transmembrane region" description="Helical" evidence="12">
    <location>
        <begin position="101"/>
        <end position="126"/>
    </location>
</feature>
<dbReference type="InterPro" id="IPR051163">
    <property type="entry name" value="Sodium:Solute_Symporter_SSF"/>
</dbReference>
<dbReference type="AlphaFoldDB" id="A0AAV6UFH1"/>
<evidence type="ECO:0000256" key="2">
    <source>
        <dbReference type="ARBA" id="ARBA00006434"/>
    </source>
</evidence>
<dbReference type="EMBL" id="JAFNEN010000461">
    <property type="protein sequence ID" value="KAG8182499.1"/>
    <property type="molecule type" value="Genomic_DNA"/>
</dbReference>
<feature type="transmembrane region" description="Helical" evidence="12">
    <location>
        <begin position="524"/>
        <end position="546"/>
    </location>
</feature>
<keyword evidence="6 12" id="KW-1133">Transmembrane helix</keyword>
<keyword evidence="10" id="KW-0739">Sodium transport</keyword>
<comment type="caution">
    <text evidence="13">The sequence shown here is derived from an EMBL/GenBank/DDBJ whole genome shotgun (WGS) entry which is preliminary data.</text>
</comment>
<keyword evidence="7" id="KW-0915">Sodium</keyword>
<dbReference type="GO" id="GO:0005886">
    <property type="term" value="C:plasma membrane"/>
    <property type="evidence" value="ECO:0007669"/>
    <property type="project" value="UniProtKB-SubCell"/>
</dbReference>
<evidence type="ECO:0000256" key="12">
    <source>
        <dbReference type="SAM" id="Phobius"/>
    </source>
</evidence>
<feature type="transmembrane region" description="Helical" evidence="12">
    <location>
        <begin position="177"/>
        <end position="196"/>
    </location>
</feature>